<dbReference type="InterPro" id="IPR000531">
    <property type="entry name" value="Beta-barrel_TonB"/>
</dbReference>
<keyword evidence="7 8" id="KW-0998">Cell outer membrane</keyword>
<dbReference type="InterPro" id="IPR036942">
    <property type="entry name" value="Beta-barrel_TonB_sf"/>
</dbReference>
<dbReference type="Pfam" id="PF07715">
    <property type="entry name" value="Plug"/>
    <property type="match status" value="1"/>
</dbReference>
<keyword evidence="15" id="KW-1185">Reference proteome</keyword>
<evidence type="ECO:0000256" key="8">
    <source>
        <dbReference type="PROSITE-ProRule" id="PRU01360"/>
    </source>
</evidence>
<evidence type="ECO:0000256" key="5">
    <source>
        <dbReference type="ARBA" id="ARBA00023077"/>
    </source>
</evidence>
<dbReference type="Pfam" id="PF00593">
    <property type="entry name" value="TonB_dep_Rec_b-barrel"/>
    <property type="match status" value="1"/>
</dbReference>
<name>A0ABX1QZC8_9ALTE</name>
<evidence type="ECO:0000256" key="9">
    <source>
        <dbReference type="RuleBase" id="RU003357"/>
    </source>
</evidence>
<dbReference type="RefSeq" id="WP_169210135.1">
    <property type="nucleotide sequence ID" value="NZ_JAATNW010000003.1"/>
</dbReference>
<evidence type="ECO:0000256" key="10">
    <source>
        <dbReference type="SAM" id="MobiDB-lite"/>
    </source>
</evidence>
<evidence type="ECO:0000256" key="1">
    <source>
        <dbReference type="ARBA" id="ARBA00004571"/>
    </source>
</evidence>
<dbReference type="Gene3D" id="2.40.170.20">
    <property type="entry name" value="TonB-dependent receptor, beta-barrel domain"/>
    <property type="match status" value="1"/>
</dbReference>
<keyword evidence="14" id="KW-0675">Receptor</keyword>
<feature type="chain" id="PRO_5045854115" evidence="11">
    <location>
        <begin position="33"/>
        <end position="872"/>
    </location>
</feature>
<evidence type="ECO:0000313" key="15">
    <source>
        <dbReference type="Proteomes" id="UP000709336"/>
    </source>
</evidence>
<organism evidence="14 15">
    <name type="scientific">Alteromonas ponticola</name>
    <dbReference type="NCBI Taxonomy" id="2720613"/>
    <lineage>
        <taxon>Bacteria</taxon>
        <taxon>Pseudomonadati</taxon>
        <taxon>Pseudomonadota</taxon>
        <taxon>Gammaproteobacteria</taxon>
        <taxon>Alteromonadales</taxon>
        <taxon>Alteromonadaceae</taxon>
        <taxon>Alteromonas/Salinimonas group</taxon>
        <taxon>Alteromonas</taxon>
    </lineage>
</organism>
<keyword evidence="11" id="KW-0732">Signal</keyword>
<keyword evidence="5 9" id="KW-0798">TonB box</keyword>
<evidence type="ECO:0000256" key="2">
    <source>
        <dbReference type="ARBA" id="ARBA00022448"/>
    </source>
</evidence>
<evidence type="ECO:0000259" key="12">
    <source>
        <dbReference type="Pfam" id="PF00593"/>
    </source>
</evidence>
<evidence type="ECO:0000256" key="6">
    <source>
        <dbReference type="ARBA" id="ARBA00023136"/>
    </source>
</evidence>
<feature type="domain" description="TonB-dependent receptor-like beta-barrel" evidence="12">
    <location>
        <begin position="402"/>
        <end position="837"/>
    </location>
</feature>
<feature type="domain" description="TonB-dependent receptor plug" evidence="13">
    <location>
        <begin position="61"/>
        <end position="170"/>
    </location>
</feature>
<evidence type="ECO:0000256" key="11">
    <source>
        <dbReference type="SAM" id="SignalP"/>
    </source>
</evidence>
<dbReference type="PANTHER" id="PTHR47234:SF2">
    <property type="entry name" value="TONB-DEPENDENT RECEPTOR"/>
    <property type="match status" value="1"/>
</dbReference>
<dbReference type="CDD" id="cd01347">
    <property type="entry name" value="ligand_gated_channel"/>
    <property type="match status" value="1"/>
</dbReference>
<dbReference type="SUPFAM" id="SSF56935">
    <property type="entry name" value="Porins"/>
    <property type="match status" value="1"/>
</dbReference>
<dbReference type="PROSITE" id="PS52016">
    <property type="entry name" value="TONB_DEPENDENT_REC_3"/>
    <property type="match status" value="1"/>
</dbReference>
<sequence length="872" mass="94872">MFTNSKLAKSVKLACAFGAASAAMLASGAALAQETEEQEATTVEKIQVTGSRIRRADLEGSVPVTVIDRAQLEFSGQTSVADLLRSTNFNSAGSFRPQSGSSAQGVSQINLRGLGADRTLILIDGRRLPKSPSTGSSQDLNSIPSAIIERIEILTDGASSAYGSDAIGGVVNIVTRKDFEGVEIKLGAGQIEHEGGDREEGSVVFGMSGDKGNMVGGVSYNHRDIVFARDFPWYSPGASVYGNSFSTLTPEGSDNFNLTAFPGGCDGAEGFYLLPNSSGIANSAGVAERCAYNFSLVSADEASTGVLGFFLNNRYEINDDWLVFSNMSWNKTDSFGRYAPVPDSPSPFAGGSGNPLPADSPNNPTNPESAMYDPAFGENQPVWWWHRFDSLGNRDNEVENELQDLLVGVEGNIGDIFVDFGVRRTKSKTFDIGRNYLVRTTAEAFINDGTYDLQRPNENPADVLNAMKATISRISYFNQDEVFGSAQFDLFEMDGGLVSTVVGFEWREEDYGDQYDSLSEAGAIGGSSGNSAGGGRYARAAYFETLLPVMDELEVTLAGRYDDYSDYGNDFSPKISARYEPMDDMILRASWGQGFRAPTLDILTQKDSFSADTVRDPQTCQVVGQPDDCEQQINGLRTANPNLSSEQSEQWALGYAYQPFDFLSFSIDYWNIEIDERINFFDAQELVDREKAGDPIPSGLGVERAGNGAISRVVQGYGNEGTLSTNGLDFDITYVEEFSFMALRSSLRFSHLLEYSVDGGRDQVGDDGLPEQRANLNTVATVGDFDIAWNINYIGDTAEEVDAGEQLGHIPSWTTHDVNVTYNAPWNAKITVGVNNVGGKEPPLYPTGSREYNFELYDGYGRITYARYVQSF</sequence>
<dbReference type="InterPro" id="IPR012910">
    <property type="entry name" value="Plug_dom"/>
</dbReference>
<dbReference type="InterPro" id="IPR037066">
    <property type="entry name" value="Plug_dom_sf"/>
</dbReference>
<reference evidence="14 15" key="1">
    <citation type="submission" date="2020-03" db="EMBL/GenBank/DDBJ databases">
        <title>Alteromonas ponticola sp. nov., isolated from seawater.</title>
        <authorList>
            <person name="Yoon J.-H."/>
            <person name="Kim Y.-O."/>
        </authorList>
    </citation>
    <scope>NUCLEOTIDE SEQUENCE [LARGE SCALE GENOMIC DNA]</scope>
    <source>
        <strain evidence="14 15">MYP5</strain>
    </source>
</reference>
<evidence type="ECO:0000256" key="3">
    <source>
        <dbReference type="ARBA" id="ARBA00022452"/>
    </source>
</evidence>
<keyword evidence="4 8" id="KW-0812">Transmembrane</keyword>
<proteinExistence type="inferred from homology"/>
<protein>
    <submittedName>
        <fullName evidence="14">TonB-dependent receptor</fullName>
    </submittedName>
</protein>
<evidence type="ECO:0000256" key="7">
    <source>
        <dbReference type="ARBA" id="ARBA00023237"/>
    </source>
</evidence>
<evidence type="ECO:0000259" key="13">
    <source>
        <dbReference type="Pfam" id="PF07715"/>
    </source>
</evidence>
<comment type="similarity">
    <text evidence="8 9">Belongs to the TonB-dependent receptor family.</text>
</comment>
<accession>A0ABX1QZC8</accession>
<dbReference type="Gene3D" id="2.170.130.10">
    <property type="entry name" value="TonB-dependent receptor, plug domain"/>
    <property type="match status" value="1"/>
</dbReference>
<keyword evidence="3 8" id="KW-1134">Transmembrane beta strand</keyword>
<gene>
    <name evidence="14" type="ORF">HCJ96_06025</name>
</gene>
<feature type="signal peptide" evidence="11">
    <location>
        <begin position="1"/>
        <end position="32"/>
    </location>
</feature>
<comment type="subcellular location">
    <subcellularLocation>
        <location evidence="1 8">Cell outer membrane</location>
        <topology evidence="1 8">Multi-pass membrane protein</topology>
    </subcellularLocation>
</comment>
<keyword evidence="2 8" id="KW-0813">Transport</keyword>
<feature type="region of interest" description="Disordered" evidence="10">
    <location>
        <begin position="342"/>
        <end position="371"/>
    </location>
</feature>
<evidence type="ECO:0000313" key="14">
    <source>
        <dbReference type="EMBL" id="NMH59569.1"/>
    </source>
</evidence>
<comment type="caution">
    <text evidence="14">The sequence shown here is derived from an EMBL/GenBank/DDBJ whole genome shotgun (WGS) entry which is preliminary data.</text>
</comment>
<dbReference type="EMBL" id="JAATNW010000003">
    <property type="protein sequence ID" value="NMH59569.1"/>
    <property type="molecule type" value="Genomic_DNA"/>
</dbReference>
<evidence type="ECO:0000256" key="4">
    <source>
        <dbReference type="ARBA" id="ARBA00022692"/>
    </source>
</evidence>
<keyword evidence="6 8" id="KW-0472">Membrane</keyword>
<dbReference type="PANTHER" id="PTHR47234">
    <property type="match status" value="1"/>
</dbReference>
<dbReference type="InterPro" id="IPR039426">
    <property type="entry name" value="TonB-dep_rcpt-like"/>
</dbReference>
<dbReference type="Proteomes" id="UP000709336">
    <property type="component" value="Unassembled WGS sequence"/>
</dbReference>